<sequence>MAVAPMCKVVLWMISGYFFLTTVLIASAAPVLVQGEEVGQGVLRVRSGECFAIVPEHVIGFGLGLSVMSTGRVWASASLESTFGDDIAVIRVASQDKITCGMGWPVIDNLNATLAEAVASNRQGTILRVRETGGIVSYPVRFTGMDDRYVEVRAIDPVDEAFKGVSGSQLLLDGSPVGMVLTTGDGSVNAYRHDALSHLVARFFQTSGPTQLPPSSLPVEPHDGLAIVTERTAIREEPSQWSEVVRWLSVGQSVEVTGKVAGLPWWQTREGYLRVRSTTMR</sequence>
<dbReference type="AlphaFoldDB" id="A0A7U9GH27"/>
<dbReference type="Proteomes" id="UP000005756">
    <property type="component" value="Unassembled WGS sequence"/>
</dbReference>
<accession>A0A7U9GH27</accession>
<gene>
    <name evidence="1" type="ORF">KUC_1611</name>
</gene>
<organism evidence="1 2">
    <name type="scientific">Vreelandella boliviensis LC1</name>
    <dbReference type="NCBI Taxonomy" id="1072583"/>
    <lineage>
        <taxon>Bacteria</taxon>
        <taxon>Pseudomonadati</taxon>
        <taxon>Pseudomonadota</taxon>
        <taxon>Gammaproteobacteria</taxon>
        <taxon>Oceanospirillales</taxon>
        <taxon>Halomonadaceae</taxon>
        <taxon>Vreelandella</taxon>
    </lineage>
</organism>
<protein>
    <submittedName>
        <fullName evidence="1">Uncharacterized protein</fullName>
    </submittedName>
</protein>
<proteinExistence type="predicted"/>
<name>A0A7U9GH27_9GAMM</name>
<evidence type="ECO:0000313" key="2">
    <source>
        <dbReference type="Proteomes" id="UP000005756"/>
    </source>
</evidence>
<reference evidence="1 2" key="1">
    <citation type="submission" date="2011-10" db="EMBL/GenBank/DDBJ databases">
        <authorList>
            <person name="Quillaguamn J."/>
            <person name="Guzmn D."/>
            <person name="Balderrama-Subieta A."/>
            <person name="Cardona-Ortuo C."/>
            <person name="Guevara-Martnez M."/>
            <person name="Callisaya-Quispe N."/>
        </authorList>
    </citation>
    <scope>NUCLEOTIDE SEQUENCE [LARGE SCALE GENOMIC DNA]</scope>
    <source>
        <strain evidence="1 2">LC1</strain>
    </source>
</reference>
<dbReference type="EMBL" id="JH393257">
    <property type="protein sequence ID" value="EHJ94652.1"/>
    <property type="molecule type" value="Genomic_DNA"/>
</dbReference>
<evidence type="ECO:0000313" key="1">
    <source>
        <dbReference type="EMBL" id="EHJ94652.1"/>
    </source>
</evidence>